<keyword evidence="3" id="KW-1185">Reference proteome</keyword>
<dbReference type="Gene3D" id="2.70.40.10">
    <property type="match status" value="1"/>
</dbReference>
<reference evidence="2 3" key="1">
    <citation type="journal article" date="2012" name="Science">
        <title>The Paleozoic origin of enzymatic lignin decomposition reconstructed from 31 fungal genomes.</title>
        <authorList>
            <person name="Floudas D."/>
            <person name="Binder M."/>
            <person name="Riley R."/>
            <person name="Barry K."/>
            <person name="Blanchette R.A."/>
            <person name="Henrissat B."/>
            <person name="Martinez A.T."/>
            <person name="Otillar R."/>
            <person name="Spatafora J.W."/>
            <person name="Yadav J.S."/>
            <person name="Aerts A."/>
            <person name="Benoit I."/>
            <person name="Boyd A."/>
            <person name="Carlson A."/>
            <person name="Copeland A."/>
            <person name="Coutinho P.M."/>
            <person name="de Vries R.P."/>
            <person name="Ferreira P."/>
            <person name="Findley K."/>
            <person name="Foster B."/>
            <person name="Gaskell J."/>
            <person name="Glotzer D."/>
            <person name="Gorecki P."/>
            <person name="Heitman J."/>
            <person name="Hesse C."/>
            <person name="Hori C."/>
            <person name="Igarashi K."/>
            <person name="Jurgens J.A."/>
            <person name="Kallen N."/>
            <person name="Kersten P."/>
            <person name="Kohler A."/>
            <person name="Kuees U."/>
            <person name="Kumar T.K.A."/>
            <person name="Kuo A."/>
            <person name="LaButti K."/>
            <person name="Larrondo L.F."/>
            <person name="Lindquist E."/>
            <person name="Ling A."/>
            <person name="Lombard V."/>
            <person name="Lucas S."/>
            <person name="Lundell T."/>
            <person name="Martin R."/>
            <person name="McLaughlin D.J."/>
            <person name="Morgenstern I."/>
            <person name="Morin E."/>
            <person name="Murat C."/>
            <person name="Nagy L.G."/>
            <person name="Nolan M."/>
            <person name="Ohm R.A."/>
            <person name="Patyshakuliyeva A."/>
            <person name="Rokas A."/>
            <person name="Ruiz-Duenas F.J."/>
            <person name="Sabat G."/>
            <person name="Salamov A."/>
            <person name="Samejima M."/>
            <person name="Schmutz J."/>
            <person name="Slot J.C."/>
            <person name="St John F."/>
            <person name="Stenlid J."/>
            <person name="Sun H."/>
            <person name="Sun S."/>
            <person name="Syed K."/>
            <person name="Tsang A."/>
            <person name="Wiebenga A."/>
            <person name="Young D."/>
            <person name="Pisabarro A."/>
            <person name="Eastwood D.C."/>
            <person name="Martin F."/>
            <person name="Cullen D."/>
            <person name="Grigoriev I.V."/>
            <person name="Hibbett D.S."/>
        </authorList>
    </citation>
    <scope>NUCLEOTIDE SEQUENCE [LARGE SCALE GENOMIC DNA]</scope>
    <source>
        <strain evidence="2 3">MD-104</strain>
    </source>
</reference>
<dbReference type="Proteomes" id="UP000218811">
    <property type="component" value="Unassembled WGS sequence"/>
</dbReference>
<protein>
    <recommendedName>
        <fullName evidence="1">dUTPase-like domain-containing protein</fullName>
    </recommendedName>
</protein>
<evidence type="ECO:0000259" key="1">
    <source>
        <dbReference type="Pfam" id="PF00692"/>
    </source>
</evidence>
<name>A0A2H3JHX2_WOLCO</name>
<organism evidence="2 3">
    <name type="scientific">Wolfiporia cocos (strain MD-104)</name>
    <name type="common">Brown rot fungus</name>
    <dbReference type="NCBI Taxonomy" id="742152"/>
    <lineage>
        <taxon>Eukaryota</taxon>
        <taxon>Fungi</taxon>
        <taxon>Dikarya</taxon>
        <taxon>Basidiomycota</taxon>
        <taxon>Agaricomycotina</taxon>
        <taxon>Agaricomycetes</taxon>
        <taxon>Polyporales</taxon>
        <taxon>Phaeolaceae</taxon>
        <taxon>Wolfiporia</taxon>
    </lineage>
</organism>
<feature type="domain" description="dUTPase-like" evidence="1">
    <location>
        <begin position="3"/>
        <end position="61"/>
    </location>
</feature>
<dbReference type="InterPro" id="IPR036157">
    <property type="entry name" value="dUTPase-like_sf"/>
</dbReference>
<dbReference type="EMBL" id="KB467920">
    <property type="protein sequence ID" value="PCH37328.1"/>
    <property type="molecule type" value="Genomic_DNA"/>
</dbReference>
<accession>A0A2H3JHX2</accession>
<evidence type="ECO:0000313" key="3">
    <source>
        <dbReference type="Proteomes" id="UP000218811"/>
    </source>
</evidence>
<dbReference type="Pfam" id="PF00692">
    <property type="entry name" value="dUTPase"/>
    <property type="match status" value="1"/>
</dbReference>
<dbReference type="AlphaFoldDB" id="A0A2H3JHX2"/>
<sequence length="64" mass="6990">IRTGFKVLFPYGMHGVLVMQSGMAKKGLQVEGGLIDWDYHGEVAVLLSNNGQGDSFLEEGDYTI</sequence>
<dbReference type="InterPro" id="IPR029054">
    <property type="entry name" value="dUTPase-like"/>
</dbReference>
<dbReference type="OrthoDB" id="419889at2759"/>
<proteinExistence type="predicted"/>
<gene>
    <name evidence="2" type="ORF">WOLCODRAFT_83921</name>
</gene>
<dbReference type="SUPFAM" id="SSF51283">
    <property type="entry name" value="dUTPase-like"/>
    <property type="match status" value="1"/>
</dbReference>
<feature type="non-terminal residue" evidence="2">
    <location>
        <position position="1"/>
    </location>
</feature>
<evidence type="ECO:0000313" key="2">
    <source>
        <dbReference type="EMBL" id="PCH37328.1"/>
    </source>
</evidence>